<dbReference type="EMBL" id="JAVLET010000014">
    <property type="protein sequence ID" value="KAL0466111.1"/>
    <property type="molecule type" value="Genomic_DNA"/>
</dbReference>
<feature type="compositionally biased region" description="Low complexity" evidence="1">
    <location>
        <begin position="303"/>
        <end position="314"/>
    </location>
</feature>
<organism evidence="2 3">
    <name type="scientific">Neurospora intermedia</name>
    <dbReference type="NCBI Taxonomy" id="5142"/>
    <lineage>
        <taxon>Eukaryota</taxon>
        <taxon>Fungi</taxon>
        <taxon>Dikarya</taxon>
        <taxon>Ascomycota</taxon>
        <taxon>Pezizomycotina</taxon>
        <taxon>Sordariomycetes</taxon>
        <taxon>Sordariomycetidae</taxon>
        <taxon>Sordariales</taxon>
        <taxon>Sordariaceae</taxon>
        <taxon>Neurospora</taxon>
    </lineage>
</organism>
<proteinExistence type="predicted"/>
<accession>A0ABR3D0A0</accession>
<gene>
    <name evidence="2" type="ORF">QR685DRAFT_120531</name>
</gene>
<feature type="compositionally biased region" description="Low complexity" evidence="1">
    <location>
        <begin position="270"/>
        <end position="282"/>
    </location>
</feature>
<evidence type="ECO:0000256" key="1">
    <source>
        <dbReference type="SAM" id="MobiDB-lite"/>
    </source>
</evidence>
<feature type="compositionally biased region" description="Gly residues" evidence="1">
    <location>
        <begin position="315"/>
        <end position="326"/>
    </location>
</feature>
<protein>
    <submittedName>
        <fullName evidence="2">Uncharacterized protein</fullName>
    </submittedName>
</protein>
<reference evidence="2 3" key="1">
    <citation type="submission" date="2023-09" db="EMBL/GenBank/DDBJ databases">
        <title>Multi-omics analysis of a traditional fermented food reveals byproduct-associated fungal strains for waste-to-food upcycling.</title>
        <authorList>
            <consortium name="Lawrence Berkeley National Laboratory"/>
            <person name="Rekdal V.M."/>
            <person name="Villalobos-Escobedo J.M."/>
            <person name="Rodriguez-Valeron N."/>
            <person name="Garcia M.O."/>
            <person name="Vasquez D.P."/>
            <person name="Damayanti I."/>
            <person name="Sorensen P.M."/>
            <person name="Baidoo E.E."/>
            <person name="De Carvalho A.C."/>
            <person name="Riley R."/>
            <person name="Lipzen A."/>
            <person name="He G."/>
            <person name="Yan M."/>
            <person name="Haridas S."/>
            <person name="Daum C."/>
            <person name="Yoshinaga Y."/>
            <person name="Ng V."/>
            <person name="Grigoriev I.V."/>
            <person name="Munk R."/>
            <person name="Nuraida L."/>
            <person name="Wijaya C.H."/>
            <person name="Morales P.-C."/>
            <person name="Keasling J.D."/>
        </authorList>
    </citation>
    <scope>NUCLEOTIDE SEQUENCE [LARGE SCALE GENOMIC DNA]</scope>
    <source>
        <strain evidence="2 3">FGSC 2613</strain>
    </source>
</reference>
<evidence type="ECO:0000313" key="2">
    <source>
        <dbReference type="EMBL" id="KAL0466111.1"/>
    </source>
</evidence>
<dbReference type="Proteomes" id="UP001451303">
    <property type="component" value="Unassembled WGS sequence"/>
</dbReference>
<feature type="compositionally biased region" description="Pro residues" evidence="1">
    <location>
        <begin position="242"/>
        <end position="256"/>
    </location>
</feature>
<feature type="region of interest" description="Disordered" evidence="1">
    <location>
        <begin position="224"/>
        <end position="326"/>
    </location>
</feature>
<evidence type="ECO:0000313" key="3">
    <source>
        <dbReference type="Proteomes" id="UP001451303"/>
    </source>
</evidence>
<comment type="caution">
    <text evidence="2">The sequence shown here is derived from an EMBL/GenBank/DDBJ whole genome shotgun (WGS) entry which is preliminary data.</text>
</comment>
<name>A0ABR3D0A0_NEUIN</name>
<keyword evidence="3" id="KW-1185">Reference proteome</keyword>
<sequence>MDPISHHLTHWVRFISRLATLSISMHQGYHSARTTLASFLSLFGTIFRALANLSRSLSRSLSGSLSNPLSHSHFGLGLPFSLGSTISSRLQAQDLLLLLWALLRLLRHHLLRRLLRGLVSHLPLGYLPADFVGFFARMRPALELPGWLRQLASAPPPLPPLLPSAAAAALPFGPSSSVLSSAPSFGLPGLPASTPWHLANYRQGFPLPPPPYMQGHVYGQPTGYYAPAPPRPRPPAAAVAVPPAPSLPPSLPPSIPPSGQLYGQLPGPLAPRAPFAPMSAPASGPPAVPAQTPGLHHLRQLRQQRQLQQSQSGPESGGGEGGGTPR</sequence>